<sequence length="486" mass="52971">MHGVWCSCRQVEALDPLANQQWPAPSYLKLFTTNATAKHPNNNTHTDTSSPLCRHPVEEPVTWPFLPCSFCGWSVVSPPRNCLRHPYVSFQRVSKVEISTPTTSATTPHTTDMASHGTPAKSPSRRVLGELPPQAINTPSKQTTMHDLAESMRAPSPLKQAATLSPQLLASKENIGSACAWKAGRKRSIYEVDGAENVNNAKAAFGGRGGLHLTATQPASDLQLRRDSASGSEDEVMGSPTEPNTPTPEVDDDFPVSQESQQSFSMFVNYNACESQQSEHPVVEAPPLVEEKKSRAELLKLRLGFGIYKVKTNQVAKTGAEILSTWETTSSLDPSLNASTLTAVTSSVAPMDSTLIPSITLSPAQRDVTHVVANIDPSNTFPKLVGGPVLLPTAYSSRMIHDFHLPSSPPNAHPTSVSPQQLVSPKKYRTPVAKRVRTEADENREETVEERLQRIREERYYDGDLTSSVVKGHAAKGLLELMSGRK</sequence>
<name>A0A9P4N3Y3_9PLEO</name>
<dbReference type="Proteomes" id="UP000800093">
    <property type="component" value="Unassembled WGS sequence"/>
</dbReference>
<feature type="region of interest" description="Disordered" evidence="1">
    <location>
        <begin position="99"/>
        <end position="140"/>
    </location>
</feature>
<evidence type="ECO:0000313" key="2">
    <source>
        <dbReference type="EMBL" id="KAF2264927.1"/>
    </source>
</evidence>
<evidence type="ECO:0000313" key="3">
    <source>
        <dbReference type="Proteomes" id="UP000800093"/>
    </source>
</evidence>
<dbReference type="EMBL" id="ML986612">
    <property type="protein sequence ID" value="KAF2264927.1"/>
    <property type="molecule type" value="Genomic_DNA"/>
</dbReference>
<feature type="compositionally biased region" description="Low complexity" evidence="1">
    <location>
        <begin position="99"/>
        <end position="111"/>
    </location>
</feature>
<accession>A0A9P4N3Y3</accession>
<dbReference type="AlphaFoldDB" id="A0A9P4N3Y3"/>
<keyword evidence="3" id="KW-1185">Reference proteome</keyword>
<organism evidence="2 3">
    <name type="scientific">Lojkania enalia</name>
    <dbReference type="NCBI Taxonomy" id="147567"/>
    <lineage>
        <taxon>Eukaryota</taxon>
        <taxon>Fungi</taxon>
        <taxon>Dikarya</taxon>
        <taxon>Ascomycota</taxon>
        <taxon>Pezizomycotina</taxon>
        <taxon>Dothideomycetes</taxon>
        <taxon>Pleosporomycetidae</taxon>
        <taxon>Pleosporales</taxon>
        <taxon>Pleosporales incertae sedis</taxon>
        <taxon>Lojkania</taxon>
    </lineage>
</organism>
<dbReference type="OrthoDB" id="5345625at2759"/>
<protein>
    <submittedName>
        <fullName evidence="2">Uncharacterized protein</fullName>
    </submittedName>
</protein>
<gene>
    <name evidence="2" type="ORF">CC78DRAFT_616320</name>
</gene>
<comment type="caution">
    <text evidence="2">The sequence shown here is derived from an EMBL/GenBank/DDBJ whole genome shotgun (WGS) entry which is preliminary data.</text>
</comment>
<feature type="region of interest" description="Disordered" evidence="1">
    <location>
        <begin position="216"/>
        <end position="255"/>
    </location>
</feature>
<reference evidence="3" key="1">
    <citation type="journal article" date="2020" name="Stud. Mycol.">
        <title>101 Dothideomycetes genomes: A test case for predicting lifestyles and emergence of pathogens.</title>
        <authorList>
            <person name="Haridas S."/>
            <person name="Albert R."/>
            <person name="Binder M."/>
            <person name="Bloem J."/>
            <person name="LaButti K."/>
            <person name="Salamov A."/>
            <person name="Andreopoulos B."/>
            <person name="Baker S."/>
            <person name="Barry K."/>
            <person name="Bills G."/>
            <person name="Bluhm B."/>
            <person name="Cannon C."/>
            <person name="Castanera R."/>
            <person name="Culley D."/>
            <person name="Daum C."/>
            <person name="Ezra D."/>
            <person name="Gonzalez J."/>
            <person name="Henrissat B."/>
            <person name="Kuo A."/>
            <person name="Liang C."/>
            <person name="Lipzen A."/>
            <person name="Lutzoni F."/>
            <person name="Magnuson J."/>
            <person name="Mondo S."/>
            <person name="Nolan M."/>
            <person name="Ohm R."/>
            <person name="Pangilinan J."/>
            <person name="Park H.-J."/>
            <person name="Ramirez L."/>
            <person name="Alfaro M."/>
            <person name="Sun H."/>
            <person name="Tritt A."/>
            <person name="Yoshinaga Y."/>
            <person name="Zwiers L.-H."/>
            <person name="Turgeon B."/>
            <person name="Goodwin S."/>
            <person name="Spatafora J."/>
            <person name="Crous P."/>
            <person name="Grigoriev I."/>
        </authorList>
    </citation>
    <scope>NUCLEOTIDE SEQUENCE [LARGE SCALE GENOMIC DNA]</scope>
    <source>
        <strain evidence="3">CBS 304.66</strain>
    </source>
</reference>
<proteinExistence type="predicted"/>
<evidence type="ECO:0000256" key="1">
    <source>
        <dbReference type="SAM" id="MobiDB-lite"/>
    </source>
</evidence>